<evidence type="ECO:0000313" key="3">
    <source>
        <dbReference type="Proteomes" id="UP000325292"/>
    </source>
</evidence>
<protein>
    <recommendedName>
        <fullName evidence="4">Yip1 domain-containing protein</fullName>
    </recommendedName>
</protein>
<keyword evidence="1" id="KW-0472">Membrane</keyword>
<reference evidence="2 3" key="1">
    <citation type="journal article" date="2019" name="Sci. Rep.">
        <title>Sulfobacillus thermotolerans: new insights into resistance and metabolic capacities of acidophilic chemolithotrophs.</title>
        <authorList>
            <person name="Panyushkina A.E."/>
            <person name="Babenko V.V."/>
            <person name="Nikitina A.S."/>
            <person name="Selezneva O.V."/>
            <person name="Tsaplina I.A."/>
            <person name="Letarova M.A."/>
            <person name="Kostryukova E.S."/>
            <person name="Letarov A.V."/>
        </authorList>
    </citation>
    <scope>NUCLEOTIDE SEQUENCE [LARGE SCALE GENOMIC DNA]</scope>
    <source>
        <strain evidence="2 3">Kr1</strain>
    </source>
</reference>
<evidence type="ECO:0000313" key="2">
    <source>
        <dbReference type="EMBL" id="AUW94493.1"/>
    </source>
</evidence>
<dbReference type="EMBL" id="CP019454">
    <property type="protein sequence ID" value="AUW94493.1"/>
    <property type="molecule type" value="Genomic_DNA"/>
</dbReference>
<feature type="transmembrane region" description="Helical" evidence="1">
    <location>
        <begin position="158"/>
        <end position="177"/>
    </location>
</feature>
<keyword evidence="1" id="KW-1133">Transmembrane helix</keyword>
<evidence type="ECO:0008006" key="4">
    <source>
        <dbReference type="Google" id="ProtNLM"/>
    </source>
</evidence>
<organism evidence="2 3">
    <name type="scientific">Sulfobacillus thermotolerans</name>
    <dbReference type="NCBI Taxonomy" id="338644"/>
    <lineage>
        <taxon>Bacteria</taxon>
        <taxon>Bacillati</taxon>
        <taxon>Bacillota</taxon>
        <taxon>Clostridia</taxon>
        <taxon>Eubacteriales</taxon>
        <taxon>Clostridiales Family XVII. Incertae Sedis</taxon>
        <taxon>Sulfobacillus</taxon>
    </lineage>
</organism>
<keyword evidence="1" id="KW-0812">Transmembrane</keyword>
<keyword evidence="3" id="KW-1185">Reference proteome</keyword>
<feature type="transmembrane region" description="Helical" evidence="1">
    <location>
        <begin position="66"/>
        <end position="92"/>
    </location>
</feature>
<name>A0ABM6RST9_9FIRM</name>
<feature type="transmembrane region" description="Helical" evidence="1">
    <location>
        <begin position="129"/>
        <end position="146"/>
    </location>
</feature>
<sequence>MRKDRLLPGSIAPRIVSWRLPWQQGHGLDHRTLQSLYGWSIAATALLVSLYQFFSILPAGRALTRMLLGIVFVVAGGYGLVAGLSRVTGLLLRRMGFYQSQRELAALFMALGPWIVLATLAAVLTSRTWVTGLVGIVGLIALAYHMRRMIGVSLMQAFTIIAVEFVPLVALAIYWSWSMGWNFTPFY</sequence>
<evidence type="ECO:0000256" key="1">
    <source>
        <dbReference type="SAM" id="Phobius"/>
    </source>
</evidence>
<dbReference type="Proteomes" id="UP000325292">
    <property type="component" value="Chromosome"/>
</dbReference>
<gene>
    <name evidence="2" type="ORF">BXT84_11520</name>
</gene>
<proteinExistence type="predicted"/>
<feature type="transmembrane region" description="Helical" evidence="1">
    <location>
        <begin position="104"/>
        <end position="123"/>
    </location>
</feature>
<accession>A0ABM6RST9</accession>
<feature type="transmembrane region" description="Helical" evidence="1">
    <location>
        <begin position="36"/>
        <end position="54"/>
    </location>
</feature>